<sequence>MCSTRARLAWHSCLMLFSPKLRNDHAIAKVELQRDLHMVDINRLERLASQFDDRIKRAMSSNLRASALDHLKSQKRNDAKLKQHRAMLAACEQMLDRLQTSQEMCVTVDALRQASSVAKCSVEELDGLAVQIGDVADGINNLHDAATEVEAGLTGLNPADSVDDLKAELDAYLRGDQTSNNPNDAVSLPVSHQPMLTAPASEVFVLENSSDIDMPVVPRKIALLNS</sequence>
<dbReference type="Pfam" id="PF03357">
    <property type="entry name" value="Snf7"/>
    <property type="match status" value="1"/>
</dbReference>
<evidence type="ECO:0000313" key="2">
    <source>
        <dbReference type="Proteomes" id="UP001190700"/>
    </source>
</evidence>
<keyword evidence="2" id="KW-1185">Reference proteome</keyword>
<name>A0AAE0H4F3_9CHLO</name>
<gene>
    <name evidence="1" type="ORF">CYMTET_2756</name>
</gene>
<reference evidence="1 2" key="1">
    <citation type="journal article" date="2015" name="Genome Biol. Evol.">
        <title>Comparative Genomics of a Bacterivorous Green Alga Reveals Evolutionary Causalities and Consequences of Phago-Mixotrophic Mode of Nutrition.</title>
        <authorList>
            <person name="Burns J.A."/>
            <person name="Paasch A."/>
            <person name="Narechania A."/>
            <person name="Kim E."/>
        </authorList>
    </citation>
    <scope>NUCLEOTIDE SEQUENCE [LARGE SCALE GENOMIC DNA]</scope>
    <source>
        <strain evidence="1 2">PLY_AMNH</strain>
    </source>
</reference>
<dbReference type="InterPro" id="IPR005024">
    <property type="entry name" value="Snf7_fam"/>
</dbReference>
<dbReference type="AlphaFoldDB" id="A0AAE0H4F3"/>
<accession>A0AAE0H4F3</accession>
<comment type="caution">
    <text evidence="1">The sequence shown here is derived from an EMBL/GenBank/DDBJ whole genome shotgun (WGS) entry which is preliminary data.</text>
</comment>
<evidence type="ECO:0000313" key="1">
    <source>
        <dbReference type="EMBL" id="KAK3289825.1"/>
    </source>
</evidence>
<dbReference type="EMBL" id="LGRX02000025">
    <property type="protein sequence ID" value="KAK3289825.1"/>
    <property type="molecule type" value="Genomic_DNA"/>
</dbReference>
<protein>
    <submittedName>
        <fullName evidence="1">Uncharacterized protein</fullName>
    </submittedName>
</protein>
<dbReference type="GO" id="GO:0007034">
    <property type="term" value="P:vacuolar transport"/>
    <property type="evidence" value="ECO:0007669"/>
    <property type="project" value="InterPro"/>
</dbReference>
<proteinExistence type="predicted"/>
<organism evidence="1 2">
    <name type="scientific">Cymbomonas tetramitiformis</name>
    <dbReference type="NCBI Taxonomy" id="36881"/>
    <lineage>
        <taxon>Eukaryota</taxon>
        <taxon>Viridiplantae</taxon>
        <taxon>Chlorophyta</taxon>
        <taxon>Pyramimonadophyceae</taxon>
        <taxon>Pyramimonadales</taxon>
        <taxon>Pyramimonadaceae</taxon>
        <taxon>Cymbomonas</taxon>
    </lineage>
</organism>
<dbReference type="Proteomes" id="UP001190700">
    <property type="component" value="Unassembled WGS sequence"/>
</dbReference>